<dbReference type="Proteomes" id="UP000054683">
    <property type="component" value="Unassembled WGS sequence"/>
</dbReference>
<dbReference type="InterPro" id="IPR000843">
    <property type="entry name" value="HTH_LacI"/>
</dbReference>
<evidence type="ECO:0000256" key="2">
    <source>
        <dbReference type="ARBA" id="ARBA00023125"/>
    </source>
</evidence>
<dbReference type="CDD" id="cd01392">
    <property type="entry name" value="HTH_LacI"/>
    <property type="match status" value="1"/>
</dbReference>
<sequence length="327" mass="34585">MSTASRAISGQGPLSAHAAARVEEAIRALNYRPSSIGRALASRSIGLVGVFVPALASPKYGTILQEAEKAVRSAGRHLVVTGGWGEMSAREQAIHGIRFLIDRDCDGILALSHDLTDDDVAALRQLHGPLVFLDRDCNESSRVCFSPDHVSGGSLAARKLIENGHHSVAIVVSRDTQNQAAIEGFRSELSRSGRCIHELITIAHAPSPEREAALDSLIGRAASYTGIFCDDADIAAQTVVKLRAAGFLVPTDVSVVAYDYGSAGSWADVACAYVPLAAMARSAARWLTNQCYGTSWAIEGDFAIVFVEGSTLAKSSSVRATAKHRSG</sequence>
<dbReference type="InterPro" id="IPR046335">
    <property type="entry name" value="LacI/GalR-like_sensor"/>
</dbReference>
<dbReference type="SUPFAM" id="SSF47413">
    <property type="entry name" value="lambda repressor-like DNA-binding domains"/>
    <property type="match status" value="1"/>
</dbReference>
<evidence type="ECO:0000313" key="5">
    <source>
        <dbReference type="EMBL" id="SAL53862.1"/>
    </source>
</evidence>
<evidence type="ECO:0000259" key="4">
    <source>
        <dbReference type="PROSITE" id="PS50932"/>
    </source>
</evidence>
<dbReference type="Gene3D" id="3.40.50.2300">
    <property type="match status" value="2"/>
</dbReference>
<dbReference type="Pfam" id="PF13377">
    <property type="entry name" value="Peripla_BP_3"/>
    <property type="match status" value="1"/>
</dbReference>
<reference evidence="5 6" key="1">
    <citation type="submission" date="2016-01" db="EMBL/GenBank/DDBJ databases">
        <authorList>
            <person name="Oliw E.H."/>
        </authorList>
    </citation>
    <scope>NUCLEOTIDE SEQUENCE [LARGE SCALE GENOMIC DNA]</scope>
    <source>
        <strain evidence="5">LMG 27134</strain>
    </source>
</reference>
<dbReference type="PANTHER" id="PTHR30146">
    <property type="entry name" value="LACI-RELATED TRANSCRIPTIONAL REPRESSOR"/>
    <property type="match status" value="1"/>
</dbReference>
<dbReference type="PANTHER" id="PTHR30146:SF109">
    <property type="entry name" value="HTH-TYPE TRANSCRIPTIONAL REGULATOR GALS"/>
    <property type="match status" value="1"/>
</dbReference>
<accession>A0A158IB80</accession>
<dbReference type="SMART" id="SM00354">
    <property type="entry name" value="HTH_LACI"/>
    <property type="match status" value="1"/>
</dbReference>
<evidence type="ECO:0000256" key="3">
    <source>
        <dbReference type="ARBA" id="ARBA00023163"/>
    </source>
</evidence>
<protein>
    <submittedName>
        <fullName evidence="5">LacI family transcriptional regulator</fullName>
    </submittedName>
</protein>
<gene>
    <name evidence="5" type="ORF">AWB69_05701</name>
</gene>
<name>A0A158IB80_9BURK</name>
<dbReference type="SUPFAM" id="SSF53822">
    <property type="entry name" value="Periplasmic binding protein-like I"/>
    <property type="match status" value="1"/>
</dbReference>
<organism evidence="5 6">
    <name type="scientific">Caballeronia udeis</name>
    <dbReference type="NCBI Taxonomy" id="1232866"/>
    <lineage>
        <taxon>Bacteria</taxon>
        <taxon>Pseudomonadati</taxon>
        <taxon>Pseudomonadota</taxon>
        <taxon>Betaproteobacteria</taxon>
        <taxon>Burkholderiales</taxon>
        <taxon>Burkholderiaceae</taxon>
        <taxon>Caballeronia</taxon>
    </lineage>
</organism>
<dbReference type="GO" id="GO:0003700">
    <property type="term" value="F:DNA-binding transcription factor activity"/>
    <property type="evidence" value="ECO:0007669"/>
    <property type="project" value="TreeGrafter"/>
</dbReference>
<keyword evidence="3" id="KW-0804">Transcription</keyword>
<dbReference type="Gene3D" id="1.10.260.40">
    <property type="entry name" value="lambda repressor-like DNA-binding domains"/>
    <property type="match status" value="1"/>
</dbReference>
<dbReference type="InterPro" id="IPR010982">
    <property type="entry name" value="Lambda_DNA-bd_dom_sf"/>
</dbReference>
<evidence type="ECO:0000256" key="1">
    <source>
        <dbReference type="ARBA" id="ARBA00023015"/>
    </source>
</evidence>
<keyword evidence="1" id="KW-0805">Transcription regulation</keyword>
<feature type="domain" description="HTH lacI-type" evidence="4">
    <location>
        <begin position="1"/>
        <end position="42"/>
    </location>
</feature>
<dbReference type="InterPro" id="IPR028082">
    <property type="entry name" value="Peripla_BP_I"/>
</dbReference>
<keyword evidence="2" id="KW-0238">DNA-binding</keyword>
<dbReference type="PROSITE" id="PS50932">
    <property type="entry name" value="HTH_LACI_2"/>
    <property type="match status" value="1"/>
</dbReference>
<proteinExistence type="predicted"/>
<dbReference type="GO" id="GO:0000976">
    <property type="term" value="F:transcription cis-regulatory region binding"/>
    <property type="evidence" value="ECO:0007669"/>
    <property type="project" value="TreeGrafter"/>
</dbReference>
<dbReference type="EMBL" id="FCOK02000046">
    <property type="protein sequence ID" value="SAL53862.1"/>
    <property type="molecule type" value="Genomic_DNA"/>
</dbReference>
<evidence type="ECO:0000313" key="6">
    <source>
        <dbReference type="Proteomes" id="UP000054683"/>
    </source>
</evidence>
<dbReference type="AlphaFoldDB" id="A0A158IB80"/>